<evidence type="ECO:0000313" key="2">
    <source>
        <dbReference type="Proteomes" id="UP000299102"/>
    </source>
</evidence>
<dbReference type="OrthoDB" id="8194935at2759"/>
<accession>A0A4C1T566</accession>
<sequence>MLRYINHTRRSTRHQQLNLEAQELEQALFTIVRGMQRPEIEEDQKHLKRQGEVQGLPVDKWDAIIVHILLKKLDLSTQTLFDQSLEDNKSLVCLDELLKFIEHRLQALETRGRSGESGGARDRAKIIASATSNPNYRFKDCPCMDKFDCSILLHFVANRIVKIRELSEPNQWRHVSSKQNPADAISRGLAAESLSQHSIHYNNITTGVEINGRFVSTKSPHFGGLWEAAVKLAKHLLLRSVSVASLTYGELESIVAETEPS</sequence>
<name>A0A4C1T566_EUMVA</name>
<reference evidence="1 2" key="1">
    <citation type="journal article" date="2019" name="Commun. Biol.">
        <title>The bagworm genome reveals a unique fibroin gene that provides high tensile strength.</title>
        <authorList>
            <person name="Kono N."/>
            <person name="Nakamura H."/>
            <person name="Ohtoshi R."/>
            <person name="Tomita M."/>
            <person name="Numata K."/>
            <person name="Arakawa K."/>
        </authorList>
    </citation>
    <scope>NUCLEOTIDE SEQUENCE [LARGE SCALE GENOMIC DNA]</scope>
</reference>
<organism evidence="1 2">
    <name type="scientific">Eumeta variegata</name>
    <name type="common">Bagworm moth</name>
    <name type="synonym">Eumeta japonica</name>
    <dbReference type="NCBI Taxonomy" id="151549"/>
    <lineage>
        <taxon>Eukaryota</taxon>
        <taxon>Metazoa</taxon>
        <taxon>Ecdysozoa</taxon>
        <taxon>Arthropoda</taxon>
        <taxon>Hexapoda</taxon>
        <taxon>Insecta</taxon>
        <taxon>Pterygota</taxon>
        <taxon>Neoptera</taxon>
        <taxon>Endopterygota</taxon>
        <taxon>Lepidoptera</taxon>
        <taxon>Glossata</taxon>
        <taxon>Ditrysia</taxon>
        <taxon>Tineoidea</taxon>
        <taxon>Psychidae</taxon>
        <taxon>Oiketicinae</taxon>
        <taxon>Eumeta</taxon>
    </lineage>
</organism>
<dbReference type="AlphaFoldDB" id="A0A4C1T566"/>
<dbReference type="Proteomes" id="UP000299102">
    <property type="component" value="Unassembled WGS sequence"/>
</dbReference>
<comment type="caution">
    <text evidence="1">The sequence shown here is derived from an EMBL/GenBank/DDBJ whole genome shotgun (WGS) entry which is preliminary data.</text>
</comment>
<protein>
    <submittedName>
        <fullName evidence="1">Uncharacterized protein</fullName>
    </submittedName>
</protein>
<dbReference type="EMBL" id="BGZK01004554">
    <property type="protein sequence ID" value="GBP09649.1"/>
    <property type="molecule type" value="Genomic_DNA"/>
</dbReference>
<keyword evidence="2" id="KW-1185">Reference proteome</keyword>
<proteinExistence type="predicted"/>
<dbReference type="PANTHER" id="PTHR47331:SF1">
    <property type="entry name" value="GAG-LIKE PROTEIN"/>
    <property type="match status" value="1"/>
</dbReference>
<evidence type="ECO:0000313" key="1">
    <source>
        <dbReference type="EMBL" id="GBP09649.1"/>
    </source>
</evidence>
<gene>
    <name evidence="1" type="ORF">EVAR_72107_1</name>
</gene>
<dbReference type="PANTHER" id="PTHR47331">
    <property type="entry name" value="PHD-TYPE DOMAIN-CONTAINING PROTEIN"/>
    <property type="match status" value="1"/>
</dbReference>